<dbReference type="RefSeq" id="WP_161676082.1">
    <property type="nucleotide sequence ID" value="NZ_JAABLP010000002.1"/>
</dbReference>
<sequence>MGEARSLADAMPELLVDARHIGNTVSAGWHGRRRSGPGETFWQFRPFSMGEPARRIDWRRSARDDHLYVREREWEAAHTLWLWADLSPSMAFRSSLSRTSKRDRAVVLLLALADMLASTGERIGLPGVTRPVSDRNAAERVADALLHLAKPAALPDSSGIRRFSDVVLIADFLDPLEDTARWVTHVAGTGARGALVQVLDPIEESFPFDGRVEFRDPETGLKLTTGRAEGWRQAYQERLAARKDALRQLAARAGWSYILHHTDRSATEPLLMLHERLSGQAEARGARGGRL</sequence>
<accession>A0ABW9ZEY2</accession>
<dbReference type="EMBL" id="JAABLP010000002">
    <property type="protein sequence ID" value="NBN63228.1"/>
    <property type="molecule type" value="Genomic_DNA"/>
</dbReference>
<gene>
    <name evidence="2" type="ORF">GWI71_05995</name>
</gene>
<name>A0ABW9ZEY2_9HYPH</name>
<dbReference type="Pfam" id="PF01882">
    <property type="entry name" value="DUF58"/>
    <property type="match status" value="1"/>
</dbReference>
<organism evidence="2 3">
    <name type="scientific">Pannonibacter tanglangensis</name>
    <dbReference type="NCBI Taxonomy" id="2750084"/>
    <lineage>
        <taxon>Bacteria</taxon>
        <taxon>Pseudomonadati</taxon>
        <taxon>Pseudomonadota</taxon>
        <taxon>Alphaproteobacteria</taxon>
        <taxon>Hyphomicrobiales</taxon>
        <taxon>Stappiaceae</taxon>
        <taxon>Pannonibacter</taxon>
    </lineage>
</organism>
<keyword evidence="3" id="KW-1185">Reference proteome</keyword>
<evidence type="ECO:0000259" key="1">
    <source>
        <dbReference type="Pfam" id="PF01882"/>
    </source>
</evidence>
<dbReference type="InterPro" id="IPR002881">
    <property type="entry name" value="DUF58"/>
</dbReference>
<dbReference type="Proteomes" id="UP000541347">
    <property type="component" value="Unassembled WGS sequence"/>
</dbReference>
<evidence type="ECO:0000313" key="2">
    <source>
        <dbReference type="EMBL" id="NBN63228.1"/>
    </source>
</evidence>
<proteinExistence type="predicted"/>
<evidence type="ECO:0000313" key="3">
    <source>
        <dbReference type="Proteomes" id="UP000541347"/>
    </source>
</evidence>
<dbReference type="PANTHER" id="PTHR33608">
    <property type="entry name" value="BLL2464 PROTEIN"/>
    <property type="match status" value="1"/>
</dbReference>
<feature type="domain" description="DUF58" evidence="1">
    <location>
        <begin position="44"/>
        <end position="242"/>
    </location>
</feature>
<protein>
    <submittedName>
        <fullName evidence="2">DUF58 domain-containing protein</fullName>
    </submittedName>
</protein>
<reference evidence="2 3" key="1">
    <citation type="submission" date="2020-01" db="EMBL/GenBank/DDBJ databases">
        <authorList>
            <person name="Peng S.Y."/>
            <person name="Li J."/>
            <person name="Wang M."/>
            <person name="Wang L."/>
            <person name="Wang C.Q."/>
            <person name="Wang J.R."/>
        </authorList>
    </citation>
    <scope>NUCLEOTIDE SEQUENCE [LARGE SCALE GENOMIC DNA]</scope>
    <source>
        <strain evidence="2 3">XCT-34</strain>
    </source>
</reference>
<comment type="caution">
    <text evidence="2">The sequence shown here is derived from an EMBL/GenBank/DDBJ whole genome shotgun (WGS) entry which is preliminary data.</text>
</comment>
<dbReference type="PANTHER" id="PTHR33608:SF6">
    <property type="entry name" value="BLL2464 PROTEIN"/>
    <property type="match status" value="1"/>
</dbReference>